<dbReference type="CDD" id="cd01392">
    <property type="entry name" value="HTH_LacI"/>
    <property type="match status" value="1"/>
</dbReference>
<evidence type="ECO:0000313" key="5">
    <source>
        <dbReference type="EMBL" id="PEN08904.1"/>
    </source>
</evidence>
<dbReference type="PROSITE" id="PS00356">
    <property type="entry name" value="HTH_LACI_1"/>
    <property type="match status" value="1"/>
</dbReference>
<dbReference type="PANTHER" id="PTHR30146">
    <property type="entry name" value="LACI-RELATED TRANSCRIPTIONAL REPRESSOR"/>
    <property type="match status" value="1"/>
</dbReference>
<dbReference type="Proteomes" id="UP000221024">
    <property type="component" value="Unassembled WGS sequence"/>
</dbReference>
<keyword evidence="3" id="KW-0804">Transcription</keyword>
<dbReference type="CDD" id="cd06267">
    <property type="entry name" value="PBP1_LacI_sugar_binding-like"/>
    <property type="match status" value="1"/>
</dbReference>
<dbReference type="OrthoDB" id="9768806at2"/>
<dbReference type="InterPro" id="IPR010982">
    <property type="entry name" value="Lambda_DNA-bd_dom_sf"/>
</dbReference>
<dbReference type="GO" id="GO:0000976">
    <property type="term" value="F:transcription cis-regulatory region binding"/>
    <property type="evidence" value="ECO:0007669"/>
    <property type="project" value="TreeGrafter"/>
</dbReference>
<dbReference type="PROSITE" id="PS50932">
    <property type="entry name" value="HTH_LACI_2"/>
    <property type="match status" value="1"/>
</dbReference>
<dbReference type="AlphaFoldDB" id="A0A2H3NPE9"/>
<dbReference type="SUPFAM" id="SSF47413">
    <property type="entry name" value="lambda repressor-like DNA-binding domains"/>
    <property type="match status" value="1"/>
</dbReference>
<dbReference type="SMART" id="SM00354">
    <property type="entry name" value="HTH_LACI"/>
    <property type="match status" value="1"/>
</dbReference>
<accession>A0A2H3NPE9</accession>
<gene>
    <name evidence="5" type="ORF">CRI93_02880</name>
</gene>
<reference evidence="5 6" key="1">
    <citation type="submission" date="2017-10" db="EMBL/GenBank/DDBJ databases">
        <title>Draft genome of Longimonas halophila.</title>
        <authorList>
            <person name="Goh K.M."/>
            <person name="Shamsir M.S."/>
            <person name="Lim S.W."/>
        </authorList>
    </citation>
    <scope>NUCLEOTIDE SEQUENCE [LARGE SCALE GENOMIC DNA]</scope>
    <source>
        <strain evidence="5 6">KCTC 42399</strain>
    </source>
</reference>
<evidence type="ECO:0000259" key="4">
    <source>
        <dbReference type="PROSITE" id="PS50932"/>
    </source>
</evidence>
<dbReference type="SUPFAM" id="SSF53822">
    <property type="entry name" value="Periplasmic binding protein-like I"/>
    <property type="match status" value="1"/>
</dbReference>
<organism evidence="5 6">
    <name type="scientific">Longimonas halophila</name>
    <dbReference type="NCBI Taxonomy" id="1469170"/>
    <lineage>
        <taxon>Bacteria</taxon>
        <taxon>Pseudomonadati</taxon>
        <taxon>Rhodothermota</taxon>
        <taxon>Rhodothermia</taxon>
        <taxon>Rhodothermales</taxon>
        <taxon>Salisaetaceae</taxon>
        <taxon>Longimonas</taxon>
    </lineage>
</organism>
<dbReference type="Gene3D" id="1.10.260.40">
    <property type="entry name" value="lambda repressor-like DNA-binding domains"/>
    <property type="match status" value="1"/>
</dbReference>
<evidence type="ECO:0000313" key="6">
    <source>
        <dbReference type="Proteomes" id="UP000221024"/>
    </source>
</evidence>
<dbReference type="InterPro" id="IPR028082">
    <property type="entry name" value="Peripla_BP_I"/>
</dbReference>
<dbReference type="PRINTS" id="PR00036">
    <property type="entry name" value="HTHLACI"/>
</dbReference>
<dbReference type="InterPro" id="IPR000843">
    <property type="entry name" value="HTH_LacI"/>
</dbReference>
<dbReference type="Pfam" id="PF00356">
    <property type="entry name" value="LacI"/>
    <property type="match status" value="1"/>
</dbReference>
<dbReference type="GO" id="GO:0003700">
    <property type="term" value="F:DNA-binding transcription factor activity"/>
    <property type="evidence" value="ECO:0007669"/>
    <property type="project" value="TreeGrafter"/>
</dbReference>
<dbReference type="EMBL" id="PDEP01000002">
    <property type="protein sequence ID" value="PEN08904.1"/>
    <property type="molecule type" value="Genomic_DNA"/>
</dbReference>
<keyword evidence="6" id="KW-1185">Reference proteome</keyword>
<keyword evidence="1" id="KW-0805">Transcription regulation</keyword>
<dbReference type="InterPro" id="IPR046335">
    <property type="entry name" value="LacI/GalR-like_sensor"/>
</dbReference>
<dbReference type="Gene3D" id="3.40.50.2300">
    <property type="match status" value="2"/>
</dbReference>
<comment type="caution">
    <text evidence="5">The sequence shown here is derived from an EMBL/GenBank/DDBJ whole genome shotgun (WGS) entry which is preliminary data.</text>
</comment>
<name>A0A2H3NPE9_9BACT</name>
<evidence type="ECO:0000256" key="2">
    <source>
        <dbReference type="ARBA" id="ARBA00023125"/>
    </source>
</evidence>
<feature type="domain" description="HTH lacI-type" evidence="4">
    <location>
        <begin position="5"/>
        <end position="59"/>
    </location>
</feature>
<proteinExistence type="predicted"/>
<sequence>MGSKTTIKDVAERAGVSSATVSNVMNDKGKVSESTRKTVLKAVEALNYRPNASAQRRLQKGTRSSIGLVVKEIHNPYFADVTVGVQKKAEEEGYEIMLSSSEGRRETERGIVELFVEKDVDGIIINPLLDREADLSHLFELKRRNIPFVLLEEVHGLKASLVDIDNVEAAQELTTYLIDRGHEDIIHFSGPEYSMHSEERVQGFRRTFFESGLVYSEDYVVRAGAHLRDGYETGMTYFQETDRADWPTAVTCYNDLVAIGLLRALRELEVSVPEEVSVAGFDNIEICEYAPVPLTTIGVPTEEMGQTAVEVLLRHIESEGDHTPEVVNLEPKMTVRASTAPAPTTVKA</sequence>
<dbReference type="Pfam" id="PF13377">
    <property type="entry name" value="Peripla_BP_3"/>
    <property type="match status" value="1"/>
</dbReference>
<keyword evidence="2" id="KW-0238">DNA-binding</keyword>
<evidence type="ECO:0000256" key="3">
    <source>
        <dbReference type="ARBA" id="ARBA00023163"/>
    </source>
</evidence>
<evidence type="ECO:0000256" key="1">
    <source>
        <dbReference type="ARBA" id="ARBA00023015"/>
    </source>
</evidence>
<protein>
    <submittedName>
        <fullName evidence="5">LacI family transcriptional regulator</fullName>
    </submittedName>
</protein>
<dbReference type="PANTHER" id="PTHR30146:SF109">
    <property type="entry name" value="HTH-TYPE TRANSCRIPTIONAL REGULATOR GALS"/>
    <property type="match status" value="1"/>
</dbReference>
<dbReference type="RefSeq" id="WP_098061300.1">
    <property type="nucleotide sequence ID" value="NZ_PDEP01000002.1"/>
</dbReference>